<accession>A0ABS8ZPM1</accession>
<name>A0ABS8ZPM1_9PSEU</name>
<protein>
    <submittedName>
        <fullName evidence="1">Uncharacterized protein</fullName>
    </submittedName>
</protein>
<reference evidence="1 2" key="1">
    <citation type="submission" date="2021-12" db="EMBL/GenBank/DDBJ databases">
        <title>Genome sequence of Kibdelosporangium philippinense ATCC 49844.</title>
        <authorList>
            <person name="Fedorov E.A."/>
            <person name="Omeragic M."/>
            <person name="Shalygina K.F."/>
            <person name="Maclea K.S."/>
        </authorList>
    </citation>
    <scope>NUCLEOTIDE SEQUENCE [LARGE SCALE GENOMIC DNA]</scope>
    <source>
        <strain evidence="1 2">ATCC 49844</strain>
    </source>
</reference>
<dbReference type="RefSeq" id="WP_233731089.1">
    <property type="nucleotide sequence ID" value="NZ_JAJVCN010000004.1"/>
</dbReference>
<gene>
    <name evidence="1" type="ORF">LWC34_43130</name>
</gene>
<proteinExistence type="predicted"/>
<evidence type="ECO:0000313" key="1">
    <source>
        <dbReference type="EMBL" id="MCE7009557.1"/>
    </source>
</evidence>
<evidence type="ECO:0000313" key="2">
    <source>
        <dbReference type="Proteomes" id="UP001521150"/>
    </source>
</evidence>
<dbReference type="EMBL" id="JAJVCN010000004">
    <property type="protein sequence ID" value="MCE7009557.1"/>
    <property type="molecule type" value="Genomic_DNA"/>
</dbReference>
<comment type="caution">
    <text evidence="1">The sequence shown here is derived from an EMBL/GenBank/DDBJ whole genome shotgun (WGS) entry which is preliminary data.</text>
</comment>
<organism evidence="1 2">
    <name type="scientific">Kibdelosporangium philippinense</name>
    <dbReference type="NCBI Taxonomy" id="211113"/>
    <lineage>
        <taxon>Bacteria</taxon>
        <taxon>Bacillati</taxon>
        <taxon>Actinomycetota</taxon>
        <taxon>Actinomycetes</taxon>
        <taxon>Pseudonocardiales</taxon>
        <taxon>Pseudonocardiaceae</taxon>
        <taxon>Kibdelosporangium</taxon>
    </lineage>
</organism>
<sequence>MRSEVDLVHGRAIVQAARTQAVEYVAYTALRAVEGLTELEAQALQRNPLGDARYKAIVDTVTGTLARIVAETGMG</sequence>
<dbReference type="Proteomes" id="UP001521150">
    <property type="component" value="Unassembled WGS sequence"/>
</dbReference>
<keyword evidence="2" id="KW-1185">Reference proteome</keyword>